<dbReference type="EMBL" id="JBHTEY010000004">
    <property type="protein sequence ID" value="MFC7614267.1"/>
    <property type="molecule type" value="Genomic_DNA"/>
</dbReference>
<comment type="caution">
    <text evidence="1">The sequence shown here is derived from an EMBL/GenBank/DDBJ whole genome shotgun (WGS) entry which is preliminary data.</text>
</comment>
<keyword evidence="2" id="KW-1185">Reference proteome</keyword>
<sequence>MPTPRLDGQAGDLDRENVVPTRGGRAQAEAAAALAHPSLVGLLRLAIAEHTTEHRLLSLLTELTGDEPADALERLPTVIGLAYDHFGDDHLPEVLARLAAKSGLSTSTRADATFELALADLHTALSQDEQDASRSHLERALMRLRIVMRDDEARHDACAYAAAVDAVLTFAALDTEENTDTFRARLAAATDQLEASTAVLHAWNSGFHDLPG</sequence>
<protein>
    <submittedName>
        <fullName evidence="1">Uncharacterized protein</fullName>
    </submittedName>
</protein>
<proteinExistence type="predicted"/>
<organism evidence="1 2">
    <name type="scientific">Actinokineospora soli</name>
    <dbReference type="NCBI Taxonomy" id="1048753"/>
    <lineage>
        <taxon>Bacteria</taxon>
        <taxon>Bacillati</taxon>
        <taxon>Actinomycetota</taxon>
        <taxon>Actinomycetes</taxon>
        <taxon>Pseudonocardiales</taxon>
        <taxon>Pseudonocardiaceae</taxon>
        <taxon>Actinokineospora</taxon>
    </lineage>
</organism>
<gene>
    <name evidence="1" type="ORF">ACFQV2_12765</name>
</gene>
<evidence type="ECO:0000313" key="2">
    <source>
        <dbReference type="Proteomes" id="UP001596512"/>
    </source>
</evidence>
<evidence type="ECO:0000313" key="1">
    <source>
        <dbReference type="EMBL" id="MFC7614267.1"/>
    </source>
</evidence>
<accession>A0ABW2TMU1</accession>
<dbReference type="Proteomes" id="UP001596512">
    <property type="component" value="Unassembled WGS sequence"/>
</dbReference>
<reference evidence="2" key="1">
    <citation type="journal article" date="2019" name="Int. J. Syst. Evol. Microbiol.">
        <title>The Global Catalogue of Microorganisms (GCM) 10K type strain sequencing project: providing services to taxonomists for standard genome sequencing and annotation.</title>
        <authorList>
            <consortium name="The Broad Institute Genomics Platform"/>
            <consortium name="The Broad Institute Genome Sequencing Center for Infectious Disease"/>
            <person name="Wu L."/>
            <person name="Ma J."/>
        </authorList>
    </citation>
    <scope>NUCLEOTIDE SEQUENCE [LARGE SCALE GENOMIC DNA]</scope>
    <source>
        <strain evidence="2">JCM 17695</strain>
    </source>
</reference>
<name>A0ABW2TMU1_9PSEU</name>